<keyword evidence="6" id="KW-0833">Ubl conjugation pathway</keyword>
<evidence type="ECO:0000256" key="1">
    <source>
        <dbReference type="ARBA" id="ARBA00004123"/>
    </source>
</evidence>
<evidence type="ECO:0000256" key="2">
    <source>
        <dbReference type="ARBA" id="ARBA00004906"/>
    </source>
</evidence>
<name>W6UL24_ECHGR</name>
<keyword evidence="9" id="KW-0732">Signal</keyword>
<gene>
    <name evidence="11" type="ORF">EGR_03397</name>
</gene>
<dbReference type="EMBL" id="APAU02000017">
    <property type="protein sequence ID" value="EUB61851.1"/>
    <property type="molecule type" value="Genomic_DNA"/>
</dbReference>
<proteinExistence type="inferred from homology"/>
<keyword evidence="7" id="KW-0862">Zinc</keyword>
<dbReference type="Gene3D" id="1.20.58.1480">
    <property type="match status" value="1"/>
</dbReference>
<evidence type="ECO:0000256" key="9">
    <source>
        <dbReference type="SAM" id="SignalP"/>
    </source>
</evidence>
<sequence>MISLALFRIFLTVLFRISIVLCVTVEGAVPMSDESQSGAETNDDFDLMDGIADGMAQLVNAHSPMEIGEPISEDDINFDRSLPGRHTYLGEDSVAIDTSNHQEPGTIVSLHMLYKPGIVLIPGYTLPLLITDYTEEELVNTYRDPVAILPGCFARPISSDFVGHIATIAYLVTIRFSGSRCSPVLLGRQRLRIMEIQLFSSDNNVFCKGLVLPETSVDGASLGPISRLAIPPSWCRFAPEPDFIPSPSLSNDQSQSSEPRVIPYPLPGDAFGIFDASRSTWCLPASIPDAGGDDNDSPGFQSLSRLPCRRDILAAAADCTTPHPAWVYRQYDLPFLIAEIRAELSRWTNTWQMDKWNPSLAVPFSYWLLQNLPLTCVQKGELLKIDHVVQRLRACLHFIRSCSELSCSQCKAAISSQKNVICLSHEGSTLAYVNPHGFIFDMLTLSTVHPNSVDLFGSPTAEYSWFPGYAWTIAQCSACNSHMGWRFTATSDDLRPRLFWGIKRQALVHTAEEDMEVML</sequence>
<dbReference type="RefSeq" id="XP_024353047.1">
    <property type="nucleotide sequence ID" value="XM_024492646.1"/>
</dbReference>
<dbReference type="Pfam" id="PF03226">
    <property type="entry name" value="Yippee-Mis18"/>
    <property type="match status" value="1"/>
</dbReference>
<dbReference type="OrthoDB" id="267517at2759"/>
<comment type="similarity">
    <text evidence="3">Belongs to the CRBN family.</text>
</comment>
<dbReference type="STRING" id="6210.W6UL24"/>
<dbReference type="SMART" id="SM00464">
    <property type="entry name" value="LON"/>
    <property type="match status" value="1"/>
</dbReference>
<dbReference type="Gene3D" id="2.170.150.20">
    <property type="entry name" value="Peptide methionine sulfoxide reductase"/>
    <property type="match status" value="1"/>
</dbReference>
<feature type="signal peptide" evidence="9">
    <location>
        <begin position="1"/>
        <end position="22"/>
    </location>
</feature>
<protein>
    <recommendedName>
        <fullName evidence="4">Protein cereblon</fullName>
    </recommendedName>
</protein>
<feature type="chain" id="PRO_5004884927" description="Protein cereblon" evidence="9">
    <location>
        <begin position="23"/>
        <end position="519"/>
    </location>
</feature>
<dbReference type="GO" id="GO:0016567">
    <property type="term" value="P:protein ubiquitination"/>
    <property type="evidence" value="ECO:0007669"/>
    <property type="project" value="UniProtKB-UniPathway"/>
</dbReference>
<keyword evidence="5" id="KW-0479">Metal-binding</keyword>
<dbReference type="GO" id="GO:0046872">
    <property type="term" value="F:metal ion binding"/>
    <property type="evidence" value="ECO:0007669"/>
    <property type="project" value="UniProtKB-KW"/>
</dbReference>
<evidence type="ECO:0000256" key="5">
    <source>
        <dbReference type="ARBA" id="ARBA00022723"/>
    </source>
</evidence>
<dbReference type="CDD" id="cd15777">
    <property type="entry name" value="CRBN_C_like"/>
    <property type="match status" value="1"/>
</dbReference>
<dbReference type="GeneID" id="36339112"/>
<dbReference type="FunFam" id="2.170.150.20:FF:000007">
    <property type="entry name" value="Protein cereblon"/>
    <property type="match status" value="1"/>
</dbReference>
<keyword evidence="8" id="KW-0539">Nucleus</keyword>
<comment type="subcellular location">
    <subcellularLocation>
        <location evidence="1">Nucleus</location>
    </subcellularLocation>
</comment>
<evidence type="ECO:0000256" key="8">
    <source>
        <dbReference type="ARBA" id="ARBA00023242"/>
    </source>
</evidence>
<dbReference type="PROSITE" id="PS51788">
    <property type="entry name" value="CULT"/>
    <property type="match status" value="1"/>
</dbReference>
<organism evidence="11 12">
    <name type="scientific">Echinococcus granulosus</name>
    <name type="common">Hydatid tapeworm</name>
    <dbReference type="NCBI Taxonomy" id="6210"/>
    <lineage>
        <taxon>Eukaryota</taxon>
        <taxon>Metazoa</taxon>
        <taxon>Spiralia</taxon>
        <taxon>Lophotrochozoa</taxon>
        <taxon>Platyhelminthes</taxon>
        <taxon>Cestoda</taxon>
        <taxon>Eucestoda</taxon>
        <taxon>Cyclophyllidea</taxon>
        <taxon>Taeniidae</taxon>
        <taxon>Echinococcus</taxon>
        <taxon>Echinococcus granulosus group</taxon>
    </lineage>
</organism>
<dbReference type="InterPro" id="IPR003111">
    <property type="entry name" value="Lon_prtase_N"/>
</dbReference>
<evidence type="ECO:0000256" key="7">
    <source>
        <dbReference type="ARBA" id="ARBA00022833"/>
    </source>
</evidence>
<dbReference type="AlphaFoldDB" id="W6UL24"/>
<accession>W6UL24</accession>
<reference evidence="11 12" key="1">
    <citation type="journal article" date="2013" name="Nat. Genet.">
        <title>The genome of the hydatid tapeworm Echinococcus granulosus.</title>
        <authorList>
            <person name="Zheng H."/>
            <person name="Zhang W."/>
            <person name="Zhang L."/>
            <person name="Zhang Z."/>
            <person name="Li J."/>
            <person name="Lu G."/>
            <person name="Zhu Y."/>
            <person name="Wang Y."/>
            <person name="Huang Y."/>
            <person name="Liu J."/>
            <person name="Kang H."/>
            <person name="Chen J."/>
            <person name="Wang L."/>
            <person name="Chen A."/>
            <person name="Yu S."/>
            <person name="Gao Z."/>
            <person name="Jin L."/>
            <person name="Gu W."/>
            <person name="Wang Z."/>
            <person name="Zhao L."/>
            <person name="Shi B."/>
            <person name="Wen H."/>
            <person name="Lin R."/>
            <person name="Jones M.K."/>
            <person name="Brejova B."/>
            <person name="Vinar T."/>
            <person name="Zhao G."/>
            <person name="McManus D.P."/>
            <person name="Chen Z."/>
            <person name="Zhou Y."/>
            <person name="Wang S."/>
        </authorList>
    </citation>
    <scope>NUCLEOTIDE SEQUENCE [LARGE SCALE GENOMIC DNA]</scope>
</reference>
<keyword evidence="12" id="KW-1185">Reference proteome</keyword>
<comment type="caution">
    <text evidence="11">The sequence shown here is derived from an EMBL/GenBank/DDBJ whole genome shotgun (WGS) entry which is preliminary data.</text>
</comment>
<evidence type="ECO:0000259" key="10">
    <source>
        <dbReference type="PROSITE" id="PS51788"/>
    </source>
</evidence>
<evidence type="ECO:0000313" key="11">
    <source>
        <dbReference type="EMBL" id="EUB61851.1"/>
    </source>
</evidence>
<evidence type="ECO:0000256" key="3">
    <source>
        <dbReference type="ARBA" id="ARBA00005293"/>
    </source>
</evidence>
<dbReference type="InterPro" id="IPR034750">
    <property type="entry name" value="CULT"/>
</dbReference>
<dbReference type="KEGG" id="egl:EGR_03397"/>
<evidence type="ECO:0000256" key="4">
    <source>
        <dbReference type="ARBA" id="ARBA00014394"/>
    </source>
</evidence>
<dbReference type="Proteomes" id="UP000019149">
    <property type="component" value="Unassembled WGS sequence"/>
</dbReference>
<evidence type="ECO:0000256" key="6">
    <source>
        <dbReference type="ARBA" id="ARBA00022786"/>
    </source>
</evidence>
<dbReference type="UniPathway" id="UPA00143"/>
<dbReference type="GO" id="GO:0005634">
    <property type="term" value="C:nucleus"/>
    <property type="evidence" value="ECO:0007669"/>
    <property type="project" value="UniProtKB-SubCell"/>
</dbReference>
<feature type="domain" description="CULT" evidence="10">
    <location>
        <begin position="402"/>
        <end position="511"/>
    </location>
</feature>
<evidence type="ECO:0000313" key="12">
    <source>
        <dbReference type="Proteomes" id="UP000019149"/>
    </source>
</evidence>
<dbReference type="CTD" id="36339112"/>
<dbReference type="OMA" id="AYQMYDS"/>
<comment type="pathway">
    <text evidence="2">Protein modification; protein ubiquitination.</text>
</comment>
<dbReference type="InterPro" id="IPR004910">
    <property type="entry name" value="Yippee/Mis18/Cereblon"/>
</dbReference>